<organism evidence="1 2">
    <name type="scientific">Limnofasciculus baicalensis BBK-W-15</name>
    <dbReference type="NCBI Taxonomy" id="2699891"/>
    <lineage>
        <taxon>Bacteria</taxon>
        <taxon>Bacillati</taxon>
        <taxon>Cyanobacteriota</taxon>
        <taxon>Cyanophyceae</taxon>
        <taxon>Coleofasciculales</taxon>
        <taxon>Coleofasciculaceae</taxon>
        <taxon>Limnofasciculus</taxon>
        <taxon>Limnofasciculus baicalensis</taxon>
    </lineage>
</organism>
<dbReference type="EMBL" id="JAMZMM010000177">
    <property type="protein sequence ID" value="MCP2730198.1"/>
    <property type="molecule type" value="Genomic_DNA"/>
</dbReference>
<gene>
    <name evidence="1" type="ORF">NJ959_17340</name>
</gene>
<protein>
    <submittedName>
        <fullName evidence="1">Uncharacterized protein</fullName>
    </submittedName>
</protein>
<name>A0AAE3KQ03_9CYAN</name>
<evidence type="ECO:0000313" key="1">
    <source>
        <dbReference type="EMBL" id="MCP2730198.1"/>
    </source>
</evidence>
<accession>A0AAE3KQ03</accession>
<comment type="caution">
    <text evidence="1">The sequence shown here is derived from an EMBL/GenBank/DDBJ whole genome shotgun (WGS) entry which is preliminary data.</text>
</comment>
<keyword evidence="2" id="KW-1185">Reference proteome</keyword>
<sequence length="60" mass="7046">MFEEKIDIPEERIQKMLYPKHKLNVFRPIQSRDSSQPNYGCQEIIEEALKIIADNAAQNN</sequence>
<reference evidence="1" key="1">
    <citation type="submission" date="2022-06" db="EMBL/GenBank/DDBJ databases">
        <title>New cyanobacteria of genus Symplocastrum in benthos of Lake Baikal.</title>
        <authorList>
            <person name="Sorokovikova E."/>
            <person name="Tikhonova I."/>
            <person name="Krasnopeev A."/>
            <person name="Evseev P."/>
            <person name="Gladkikh A."/>
            <person name="Belykh O."/>
        </authorList>
    </citation>
    <scope>NUCLEOTIDE SEQUENCE</scope>
    <source>
        <strain evidence="1">BBK-W-15</strain>
    </source>
</reference>
<dbReference type="AlphaFoldDB" id="A0AAE3KQ03"/>
<proteinExistence type="predicted"/>
<dbReference type="RefSeq" id="WP_254012962.1">
    <property type="nucleotide sequence ID" value="NZ_JAMZMM010000177.1"/>
</dbReference>
<evidence type="ECO:0000313" key="2">
    <source>
        <dbReference type="Proteomes" id="UP001204953"/>
    </source>
</evidence>
<dbReference type="Proteomes" id="UP001204953">
    <property type="component" value="Unassembled WGS sequence"/>
</dbReference>